<protein>
    <submittedName>
        <fullName evidence="1">Uncharacterized protein</fullName>
    </submittedName>
</protein>
<dbReference type="AlphaFoldDB" id="A0A2P2N141"/>
<dbReference type="EMBL" id="GGEC01055670">
    <property type="protein sequence ID" value="MBX36154.1"/>
    <property type="molecule type" value="Transcribed_RNA"/>
</dbReference>
<organism evidence="1">
    <name type="scientific">Rhizophora mucronata</name>
    <name type="common">Asiatic mangrove</name>
    <dbReference type="NCBI Taxonomy" id="61149"/>
    <lineage>
        <taxon>Eukaryota</taxon>
        <taxon>Viridiplantae</taxon>
        <taxon>Streptophyta</taxon>
        <taxon>Embryophyta</taxon>
        <taxon>Tracheophyta</taxon>
        <taxon>Spermatophyta</taxon>
        <taxon>Magnoliopsida</taxon>
        <taxon>eudicotyledons</taxon>
        <taxon>Gunneridae</taxon>
        <taxon>Pentapetalae</taxon>
        <taxon>rosids</taxon>
        <taxon>fabids</taxon>
        <taxon>Malpighiales</taxon>
        <taxon>Rhizophoraceae</taxon>
        <taxon>Rhizophora</taxon>
    </lineage>
</organism>
<proteinExistence type="predicted"/>
<evidence type="ECO:0000313" key="1">
    <source>
        <dbReference type="EMBL" id="MBX36154.1"/>
    </source>
</evidence>
<accession>A0A2P2N141</accession>
<sequence>MFSYIHVRRFSNQSTSNTQDKPSLDYSQI</sequence>
<reference evidence="1" key="1">
    <citation type="submission" date="2018-02" db="EMBL/GenBank/DDBJ databases">
        <title>Rhizophora mucronata_Transcriptome.</title>
        <authorList>
            <person name="Meera S.P."/>
            <person name="Sreeshan A."/>
            <person name="Augustine A."/>
        </authorList>
    </citation>
    <scope>NUCLEOTIDE SEQUENCE</scope>
    <source>
        <tissue evidence="1">Leaf</tissue>
    </source>
</reference>
<name>A0A2P2N141_RHIMU</name>